<dbReference type="PANTHER" id="PTHR39596:SF2">
    <property type="entry name" value="HET DOMAIN PROTEIN (AFU_ORTHOLOGUE AFUA_1G17550)-RELATED"/>
    <property type="match status" value="1"/>
</dbReference>
<evidence type="ECO:0000313" key="2">
    <source>
        <dbReference type="EMBL" id="EOA89420.1"/>
    </source>
</evidence>
<dbReference type="PANTHER" id="PTHR39596">
    <property type="match status" value="1"/>
</dbReference>
<dbReference type="EMBL" id="KB908515">
    <property type="protein sequence ID" value="EOA89420.1"/>
    <property type="molecule type" value="Genomic_DNA"/>
</dbReference>
<dbReference type="AlphaFoldDB" id="R0IX89"/>
<gene>
    <name evidence="2" type="ORF">SETTUDRAFT_176092</name>
</gene>
<protein>
    <recommendedName>
        <fullName evidence="1">Heterokaryon incompatibility domain-containing protein</fullName>
    </recommendedName>
</protein>
<dbReference type="STRING" id="671987.R0IX89"/>
<keyword evidence="3" id="KW-1185">Reference proteome</keyword>
<dbReference type="InterPro" id="IPR010730">
    <property type="entry name" value="HET"/>
</dbReference>
<dbReference type="HOGENOM" id="CLU_486641_0_0_1"/>
<dbReference type="GeneID" id="19401446"/>
<organism evidence="2 3">
    <name type="scientific">Exserohilum turcicum (strain 28A)</name>
    <name type="common">Northern leaf blight fungus</name>
    <name type="synonym">Setosphaeria turcica</name>
    <dbReference type="NCBI Taxonomy" id="671987"/>
    <lineage>
        <taxon>Eukaryota</taxon>
        <taxon>Fungi</taxon>
        <taxon>Dikarya</taxon>
        <taxon>Ascomycota</taxon>
        <taxon>Pezizomycotina</taxon>
        <taxon>Dothideomycetes</taxon>
        <taxon>Pleosporomycetidae</taxon>
        <taxon>Pleosporales</taxon>
        <taxon>Pleosporineae</taxon>
        <taxon>Pleosporaceae</taxon>
        <taxon>Exserohilum</taxon>
    </lineage>
</organism>
<dbReference type="Proteomes" id="UP000016935">
    <property type="component" value="Unassembled WGS sequence"/>
</dbReference>
<evidence type="ECO:0000259" key="1">
    <source>
        <dbReference type="Pfam" id="PF06985"/>
    </source>
</evidence>
<name>R0IX89_EXST2</name>
<feature type="domain" description="Heterokaryon incompatibility" evidence="1">
    <location>
        <begin position="59"/>
        <end position="149"/>
    </location>
</feature>
<reference evidence="2 3" key="1">
    <citation type="journal article" date="2012" name="PLoS Pathog.">
        <title>Diverse lifestyles and strategies of plant pathogenesis encoded in the genomes of eighteen Dothideomycetes fungi.</title>
        <authorList>
            <person name="Ohm R.A."/>
            <person name="Feau N."/>
            <person name="Henrissat B."/>
            <person name="Schoch C.L."/>
            <person name="Horwitz B.A."/>
            <person name="Barry K.W."/>
            <person name="Condon B.J."/>
            <person name="Copeland A.C."/>
            <person name="Dhillon B."/>
            <person name="Glaser F."/>
            <person name="Hesse C.N."/>
            <person name="Kosti I."/>
            <person name="LaButti K."/>
            <person name="Lindquist E.A."/>
            <person name="Lucas S."/>
            <person name="Salamov A.A."/>
            <person name="Bradshaw R.E."/>
            <person name="Ciuffetti L."/>
            <person name="Hamelin R.C."/>
            <person name="Kema G.H.J."/>
            <person name="Lawrence C."/>
            <person name="Scott J.A."/>
            <person name="Spatafora J.W."/>
            <person name="Turgeon B.G."/>
            <person name="de Wit P.J.G.M."/>
            <person name="Zhong S."/>
            <person name="Goodwin S.B."/>
            <person name="Grigoriev I.V."/>
        </authorList>
    </citation>
    <scope>NUCLEOTIDE SEQUENCE [LARGE SCALE GENOMIC DNA]</scope>
    <source>
        <strain evidence="3">28A</strain>
    </source>
</reference>
<sequence>MTKGQRKEAVTGLKDMNKQVICSSFFVSAPLDLMEQAGLQNQALCVNKWGQFRILASSYAAISHVWAETMGLQFNDEKIEQDERGLLMSHFNKIMDKALQCGYEWIWLDLLAIPKKSSTASSDQRMTQVKTTVINSLHAVYRNASAVVVLDSFTLNLPSADPLRAAAALVCGLWLTRVWTYQEAKLAQKALIVTATHVVSLTDIISILWTQSQTNPSKWNELYKTFARLQPVHSVGINLADIALSSTNRRTENQVDYARGYYALLGLQWQKGWTYEDGILHIYRSRPHEVAMLVSMHSPRGLPQPLSWAPRFLAQEQGASQAPYAYNFNGTGLAGPWYTALVRGLVRTAAYGKPNMDAKEDNKLAFQLRVEDAAGALQTAVVVTWDLDWTPRLREWVGLIDTGSARLICPSPMASYQSGHFPSVLLAIQRPSMPGYEAVGHVSESAILVNGNVTAPRLQWLLT</sequence>
<reference evidence="2 3" key="2">
    <citation type="journal article" date="2013" name="PLoS Genet.">
        <title>Comparative genome structure, secondary metabolite, and effector coding capacity across Cochliobolus pathogens.</title>
        <authorList>
            <person name="Condon B.J."/>
            <person name="Leng Y."/>
            <person name="Wu D."/>
            <person name="Bushley K.E."/>
            <person name="Ohm R.A."/>
            <person name="Otillar R."/>
            <person name="Martin J."/>
            <person name="Schackwitz W."/>
            <person name="Grimwood J."/>
            <person name="MohdZainudin N."/>
            <person name="Xue C."/>
            <person name="Wang R."/>
            <person name="Manning V.A."/>
            <person name="Dhillon B."/>
            <person name="Tu Z.J."/>
            <person name="Steffenson B.J."/>
            <person name="Salamov A."/>
            <person name="Sun H."/>
            <person name="Lowry S."/>
            <person name="LaButti K."/>
            <person name="Han J."/>
            <person name="Copeland A."/>
            <person name="Lindquist E."/>
            <person name="Barry K."/>
            <person name="Schmutz J."/>
            <person name="Baker S.E."/>
            <person name="Ciuffetti L.M."/>
            <person name="Grigoriev I.V."/>
            <person name="Zhong S."/>
            <person name="Turgeon B.G."/>
        </authorList>
    </citation>
    <scope>NUCLEOTIDE SEQUENCE [LARGE SCALE GENOMIC DNA]</scope>
    <source>
        <strain evidence="3">28A</strain>
    </source>
</reference>
<dbReference type="OrthoDB" id="2426273at2759"/>
<proteinExistence type="predicted"/>
<evidence type="ECO:0000313" key="3">
    <source>
        <dbReference type="Proteomes" id="UP000016935"/>
    </source>
</evidence>
<dbReference type="RefSeq" id="XP_008023200.1">
    <property type="nucleotide sequence ID" value="XM_008025009.1"/>
</dbReference>
<accession>R0IX89</accession>
<dbReference type="Pfam" id="PF06985">
    <property type="entry name" value="HET"/>
    <property type="match status" value="1"/>
</dbReference>